<dbReference type="Gene3D" id="3.30.1540.10">
    <property type="entry name" value="formyl-coa transferase, domain 3"/>
    <property type="match status" value="1"/>
</dbReference>
<name>A0ABW4F7T2_9PSEU</name>
<dbReference type="SUPFAM" id="SSF89796">
    <property type="entry name" value="CoA-transferase family III (CaiB/BaiF)"/>
    <property type="match status" value="1"/>
</dbReference>
<dbReference type="Gene3D" id="3.40.50.10540">
    <property type="entry name" value="Crotonobetainyl-coa:carnitine coa-transferase, domain 1"/>
    <property type="match status" value="1"/>
</dbReference>
<protein>
    <submittedName>
        <fullName evidence="2">CaiB/BaiF CoA-transferase family protein</fullName>
    </submittedName>
</protein>
<dbReference type="PANTHER" id="PTHR48207">
    <property type="entry name" value="SUCCINATE--HYDROXYMETHYLGLUTARATE COA-TRANSFERASE"/>
    <property type="match status" value="1"/>
</dbReference>
<evidence type="ECO:0000313" key="2">
    <source>
        <dbReference type="EMBL" id="MFD1522344.1"/>
    </source>
</evidence>
<evidence type="ECO:0000313" key="3">
    <source>
        <dbReference type="Proteomes" id="UP001597114"/>
    </source>
</evidence>
<dbReference type="InterPro" id="IPR044855">
    <property type="entry name" value="CoA-Trfase_III_dom3_sf"/>
</dbReference>
<organism evidence="2 3">
    <name type="scientific">Pseudonocardia yunnanensis</name>
    <dbReference type="NCBI Taxonomy" id="58107"/>
    <lineage>
        <taxon>Bacteria</taxon>
        <taxon>Bacillati</taxon>
        <taxon>Actinomycetota</taxon>
        <taxon>Actinomycetes</taxon>
        <taxon>Pseudonocardiales</taxon>
        <taxon>Pseudonocardiaceae</taxon>
        <taxon>Pseudonocardia</taxon>
    </lineage>
</organism>
<dbReference type="EMBL" id="JBHUCO010000045">
    <property type="protein sequence ID" value="MFD1522344.1"/>
    <property type="molecule type" value="Genomic_DNA"/>
</dbReference>
<dbReference type="InterPro" id="IPR023606">
    <property type="entry name" value="CoA-Trfase_III_dom_1_sf"/>
</dbReference>
<reference evidence="3" key="1">
    <citation type="journal article" date="2019" name="Int. J. Syst. Evol. Microbiol.">
        <title>The Global Catalogue of Microorganisms (GCM) 10K type strain sequencing project: providing services to taxonomists for standard genome sequencing and annotation.</title>
        <authorList>
            <consortium name="The Broad Institute Genomics Platform"/>
            <consortium name="The Broad Institute Genome Sequencing Center for Infectious Disease"/>
            <person name="Wu L."/>
            <person name="Ma J."/>
        </authorList>
    </citation>
    <scope>NUCLEOTIDE SEQUENCE [LARGE SCALE GENOMIC DNA]</scope>
    <source>
        <strain evidence="3">CCM 7043</strain>
    </source>
</reference>
<dbReference type="RefSeq" id="WP_344723708.1">
    <property type="nucleotide sequence ID" value="NZ_BAAAUS010000023.1"/>
</dbReference>
<comment type="caution">
    <text evidence="2">The sequence shown here is derived from an EMBL/GenBank/DDBJ whole genome shotgun (WGS) entry which is preliminary data.</text>
</comment>
<keyword evidence="3" id="KW-1185">Reference proteome</keyword>
<accession>A0ABW4F7T2</accession>
<dbReference type="InterPro" id="IPR050483">
    <property type="entry name" value="CoA-transferase_III_domain"/>
</dbReference>
<evidence type="ECO:0000256" key="1">
    <source>
        <dbReference type="ARBA" id="ARBA00022679"/>
    </source>
</evidence>
<gene>
    <name evidence="2" type="ORF">ACFSJD_32940</name>
</gene>
<dbReference type="Pfam" id="PF02515">
    <property type="entry name" value="CoA_transf_3"/>
    <property type="match status" value="1"/>
</dbReference>
<proteinExistence type="predicted"/>
<keyword evidence="1" id="KW-0808">Transferase</keyword>
<dbReference type="Proteomes" id="UP001597114">
    <property type="component" value="Unassembled WGS sequence"/>
</dbReference>
<dbReference type="PANTHER" id="PTHR48207:SF3">
    <property type="entry name" value="SUCCINATE--HYDROXYMETHYLGLUTARATE COA-TRANSFERASE"/>
    <property type="match status" value="1"/>
</dbReference>
<sequence length="403" mass="42537">MRDYKHAYLGSYLVVLSIRRDGGDAMPNTLSETLVVCLEQALAAPLASCRLADSGARVIKVERPDGGDFARGYDSLVHGDSTYFVWANRGKESVALDLKAPGDLEILLRIIDQADVFIQNLAPGAVDRLGLSSATLRARNPHLITCDISGYGRDGPLRDDKAYDLLIQAESGVASVTGTPDAPGRIGVSACDIAAGLSAHAAILEALLLRVQTGEGSGIHVSLFAAMAEWMAVPLLHHQHSGRQIWPRLGLSHPLIAPYGAYPCADGGLVMVGLQNDAEWRRLASVVLSSPDLADNPDYATNVARVENREAVDQLVSQYTSSVDLDTATGALRKAGIACARVNDVRGLAEHPQLRNLVVTTPGGTALVPAPPALWSVPAAPVGAVPSLDQHGEAIRAEFGTSS</sequence>
<dbReference type="InterPro" id="IPR003673">
    <property type="entry name" value="CoA-Trfase_fam_III"/>
</dbReference>